<feature type="compositionally biased region" description="Basic and acidic residues" evidence="1">
    <location>
        <begin position="209"/>
        <end position="225"/>
    </location>
</feature>
<feature type="compositionally biased region" description="Polar residues" evidence="1">
    <location>
        <begin position="42"/>
        <end position="52"/>
    </location>
</feature>
<proteinExistence type="predicted"/>
<dbReference type="PANTHER" id="PTHR42090:SF1">
    <property type="match status" value="1"/>
</dbReference>
<sequence>MSLFRNVLRTTATTIRPIHTTTRLQMPYKHDQDRESLRPVVNENTKSGTDDQVASEHADIAFDPDTTRPEEAADKTRKRTKSKGREGEDALNASGANQELSTPMGDEKTIKTKGAGEEISKGGSSGSGSAPKKGDLPKAKYASIDLEELVADDERDDLHSDIVSEFKRVLNTRDRTLDQAADEADDQKEPESSRSRSGAGSDQTPKEQQLYDKAQELANKLDELW</sequence>
<evidence type="ECO:0000256" key="1">
    <source>
        <dbReference type="SAM" id="MobiDB-lite"/>
    </source>
</evidence>
<dbReference type="PANTHER" id="PTHR42090">
    <property type="match status" value="1"/>
</dbReference>
<reference evidence="2 3" key="1">
    <citation type="submission" date="2020-05" db="EMBL/GenBank/DDBJ databases">
        <title>Identification and distribution of gene clusters putatively required for synthesis of sphingolipid metabolism inhibitors in phylogenetically diverse species of the filamentous fungus Fusarium.</title>
        <authorList>
            <person name="Kim H.-S."/>
            <person name="Busman M."/>
            <person name="Brown D.W."/>
            <person name="Divon H."/>
            <person name="Uhlig S."/>
            <person name="Proctor R.H."/>
        </authorList>
    </citation>
    <scope>NUCLEOTIDE SEQUENCE [LARGE SCALE GENOMIC DNA]</scope>
    <source>
        <strain evidence="2 3">NRRL 25196</strain>
    </source>
</reference>
<feature type="region of interest" description="Disordered" evidence="1">
    <location>
        <begin position="166"/>
        <end position="225"/>
    </location>
</feature>
<evidence type="ECO:0000313" key="3">
    <source>
        <dbReference type="Proteomes" id="UP000574317"/>
    </source>
</evidence>
<gene>
    <name evidence="2" type="ORF">FNAPI_12205</name>
</gene>
<feature type="compositionally biased region" description="Basic and acidic residues" evidence="1">
    <location>
        <begin position="105"/>
        <end position="120"/>
    </location>
</feature>
<keyword evidence="3" id="KW-1185">Reference proteome</keyword>
<feature type="compositionally biased region" description="Basic and acidic residues" evidence="1">
    <location>
        <begin position="28"/>
        <end position="37"/>
    </location>
</feature>
<comment type="caution">
    <text evidence="2">The sequence shown here is derived from an EMBL/GenBank/DDBJ whole genome shotgun (WGS) entry which is preliminary data.</text>
</comment>
<protein>
    <submittedName>
        <fullName evidence="2">Uncharacterized protein</fullName>
    </submittedName>
</protein>
<name>A0A8H5IEP6_9HYPO</name>
<accession>A0A8H5IEP6</accession>
<dbReference type="AlphaFoldDB" id="A0A8H5IEP6"/>
<feature type="compositionally biased region" description="Basic and acidic residues" evidence="1">
    <location>
        <begin position="166"/>
        <end position="177"/>
    </location>
</feature>
<evidence type="ECO:0000313" key="2">
    <source>
        <dbReference type="EMBL" id="KAF5535034.1"/>
    </source>
</evidence>
<feature type="compositionally biased region" description="Polar residues" evidence="1">
    <location>
        <begin position="195"/>
        <end position="207"/>
    </location>
</feature>
<organism evidence="2 3">
    <name type="scientific">Fusarium napiforme</name>
    <dbReference type="NCBI Taxonomy" id="42672"/>
    <lineage>
        <taxon>Eukaryota</taxon>
        <taxon>Fungi</taxon>
        <taxon>Dikarya</taxon>
        <taxon>Ascomycota</taxon>
        <taxon>Pezizomycotina</taxon>
        <taxon>Sordariomycetes</taxon>
        <taxon>Hypocreomycetidae</taxon>
        <taxon>Hypocreales</taxon>
        <taxon>Nectriaceae</taxon>
        <taxon>Fusarium</taxon>
        <taxon>Fusarium fujikuroi species complex</taxon>
    </lineage>
</organism>
<feature type="compositionally biased region" description="Basic and acidic residues" evidence="1">
    <location>
        <begin position="54"/>
        <end position="75"/>
    </location>
</feature>
<dbReference type="EMBL" id="JAAOAO010000611">
    <property type="protein sequence ID" value="KAF5535034.1"/>
    <property type="molecule type" value="Genomic_DNA"/>
</dbReference>
<dbReference type="Proteomes" id="UP000574317">
    <property type="component" value="Unassembled WGS sequence"/>
</dbReference>
<feature type="region of interest" description="Disordered" evidence="1">
    <location>
        <begin position="19"/>
        <end position="136"/>
    </location>
</feature>